<proteinExistence type="predicted"/>
<dbReference type="EMBL" id="JAJOMB010000014">
    <property type="protein sequence ID" value="MCD5314021.1"/>
    <property type="molecule type" value="Genomic_DNA"/>
</dbReference>
<protein>
    <submittedName>
        <fullName evidence="7">Molybdopterin-dependent oxidoreductase</fullName>
    </submittedName>
</protein>
<dbReference type="InterPro" id="IPR006656">
    <property type="entry name" value="Mopterin_OxRdtase"/>
</dbReference>
<evidence type="ECO:0000259" key="6">
    <source>
        <dbReference type="PROSITE" id="PS51669"/>
    </source>
</evidence>
<dbReference type="Pfam" id="PF00384">
    <property type="entry name" value="Molybdopterin"/>
    <property type="match status" value="1"/>
</dbReference>
<dbReference type="GO" id="GO:0016020">
    <property type="term" value="C:membrane"/>
    <property type="evidence" value="ECO:0007669"/>
    <property type="project" value="TreeGrafter"/>
</dbReference>
<gene>
    <name evidence="7" type="ORF">LR394_24230</name>
</gene>
<feature type="domain" description="4Fe-4S Mo/W bis-MGD-type" evidence="6">
    <location>
        <begin position="2"/>
        <end position="59"/>
    </location>
</feature>
<reference evidence="7" key="1">
    <citation type="submission" date="2021-11" db="EMBL/GenBank/DDBJ databases">
        <title>Streptomyces corallinus and Kineosporia corallina sp. nov., two new coral-derived marine actinobacteria.</title>
        <authorList>
            <person name="Buangrab K."/>
            <person name="Sutthacheep M."/>
            <person name="Yeemin T."/>
            <person name="Harunari E."/>
            <person name="Igarashi Y."/>
            <person name="Sripreechasak P."/>
            <person name="Kanchanasin P."/>
            <person name="Tanasupawat S."/>
            <person name="Phongsopitanun W."/>
        </authorList>
    </citation>
    <scope>NUCLEOTIDE SEQUENCE</scope>
    <source>
        <strain evidence="7">JCM 31032</strain>
    </source>
</reference>
<dbReference type="GO" id="GO:0043546">
    <property type="term" value="F:molybdopterin cofactor binding"/>
    <property type="evidence" value="ECO:0007669"/>
    <property type="project" value="InterPro"/>
</dbReference>
<accession>A0A9X1SVT4</accession>
<dbReference type="SMART" id="SM00926">
    <property type="entry name" value="Molybdop_Fe4S4"/>
    <property type="match status" value="1"/>
</dbReference>
<dbReference type="GO" id="GO:0016491">
    <property type="term" value="F:oxidoreductase activity"/>
    <property type="evidence" value="ECO:0007669"/>
    <property type="project" value="UniProtKB-KW"/>
</dbReference>
<keyword evidence="1" id="KW-0004">4Fe-4S</keyword>
<organism evidence="7 8">
    <name type="scientific">Kineosporia babensis</name>
    <dbReference type="NCBI Taxonomy" id="499548"/>
    <lineage>
        <taxon>Bacteria</taxon>
        <taxon>Bacillati</taxon>
        <taxon>Actinomycetota</taxon>
        <taxon>Actinomycetes</taxon>
        <taxon>Kineosporiales</taxon>
        <taxon>Kineosporiaceae</taxon>
        <taxon>Kineosporia</taxon>
    </lineage>
</organism>
<evidence type="ECO:0000256" key="2">
    <source>
        <dbReference type="ARBA" id="ARBA00022723"/>
    </source>
</evidence>
<dbReference type="Proteomes" id="UP001138997">
    <property type="component" value="Unassembled WGS sequence"/>
</dbReference>
<keyword evidence="8" id="KW-1185">Reference proteome</keyword>
<evidence type="ECO:0000256" key="4">
    <source>
        <dbReference type="ARBA" id="ARBA00023004"/>
    </source>
</evidence>
<dbReference type="PANTHER" id="PTHR43105:SF9">
    <property type="entry name" value="NADPH-FE(3+) OXIDOREDUCTASE SUBUNIT ALPHA"/>
    <property type="match status" value="1"/>
</dbReference>
<dbReference type="InterPro" id="IPR006657">
    <property type="entry name" value="MoPterin_dinucl-bd_dom"/>
</dbReference>
<keyword evidence="4" id="KW-0408">Iron</keyword>
<evidence type="ECO:0000313" key="8">
    <source>
        <dbReference type="Proteomes" id="UP001138997"/>
    </source>
</evidence>
<keyword evidence="5" id="KW-0411">Iron-sulfur</keyword>
<dbReference type="InterPro" id="IPR009010">
    <property type="entry name" value="Asp_de-COase-like_dom_sf"/>
</dbReference>
<sequence>MSRTVLRGCPLCEAMCGLSVTLGPDEEVLSVRGDPDDVYSQGFLCPKGASLGAVDDDPDRLTAPLVRHGEAFEEVSWDEAFAAVRDLLTPLLSSDRNTVAAYTGNPTGHNVAFSLLATRLARSLGSIQNYSPATMDQLPQNVAAAMLFGEPSSIPVPDLANTDLLVVIGANPLVSNGSIGAAPDYRGHLKALRRRKGRLVVIDPVATATAAVADQHLAVRPGTDLFLLLAVLQVLTTLNVTPERTTGLAELSTAVAAWTPEVSSGICGVEASLIENLARDLLQTERAAVYGRLGTTLNQHGTLTCWALQAVNVLAGNLDRPGGMLFPRPVSGGPTTRAPRGPAEPFTVGRYRTRVSGHPEVLGEFPVAALAEEILTPGPGRVRGLITYAGNPARSFPDSARIQTALAHLDALICVDPYLNETTRHAHVILPPPGLLTRDHFDMALLPMGQRNFARFSEPARALPENALSEWEILLRLCAIYEGRSITSAELETELAQALSKSIARFSEAQPHSEQPSGPRQLLDLRIRSGPYGDQFGHRPDGLTLAKILDAPHGIDLGALQPRLNEVVRTPSGTIELTPPTILATLEPPEPGRLVLVGRRDLRSKNSWLHNVSPLAKGKDRSTLHLSPEDASAHGIENGTDAVLTSAAGQIRVPVTITDEVPPGVCSLGHGWGHDDPHARLRVAARKPGVNSNTLTDATVLDPLSGTVQMNGIPVTIRPVSARAEG</sequence>
<evidence type="ECO:0000256" key="1">
    <source>
        <dbReference type="ARBA" id="ARBA00022485"/>
    </source>
</evidence>
<dbReference type="GO" id="GO:0046872">
    <property type="term" value="F:metal ion binding"/>
    <property type="evidence" value="ECO:0007669"/>
    <property type="project" value="UniProtKB-KW"/>
</dbReference>
<dbReference type="Gene3D" id="3.40.50.740">
    <property type="match status" value="1"/>
</dbReference>
<evidence type="ECO:0000256" key="5">
    <source>
        <dbReference type="ARBA" id="ARBA00023014"/>
    </source>
</evidence>
<dbReference type="SUPFAM" id="SSF53706">
    <property type="entry name" value="Formate dehydrogenase/DMSO reductase, domains 1-3"/>
    <property type="match status" value="1"/>
</dbReference>
<dbReference type="RefSeq" id="WP_231446202.1">
    <property type="nucleotide sequence ID" value="NZ_JAJOMB010000014.1"/>
</dbReference>
<dbReference type="AlphaFoldDB" id="A0A9X1SVT4"/>
<dbReference type="InterPro" id="IPR050123">
    <property type="entry name" value="Prok_molybdopt-oxidoreductase"/>
</dbReference>
<name>A0A9X1SVT4_9ACTN</name>
<comment type="caution">
    <text evidence="7">The sequence shown here is derived from an EMBL/GenBank/DDBJ whole genome shotgun (WGS) entry which is preliminary data.</text>
</comment>
<dbReference type="Gene3D" id="3.40.228.10">
    <property type="entry name" value="Dimethylsulfoxide Reductase, domain 2"/>
    <property type="match status" value="1"/>
</dbReference>
<keyword evidence="3" id="KW-0560">Oxidoreductase</keyword>
<keyword evidence="2" id="KW-0479">Metal-binding</keyword>
<dbReference type="InterPro" id="IPR006963">
    <property type="entry name" value="Mopterin_OxRdtase_4Fe-4S_dom"/>
</dbReference>
<dbReference type="GO" id="GO:0051539">
    <property type="term" value="F:4 iron, 4 sulfur cluster binding"/>
    <property type="evidence" value="ECO:0007669"/>
    <property type="project" value="UniProtKB-KW"/>
</dbReference>
<dbReference type="Gene3D" id="2.20.25.90">
    <property type="entry name" value="ADC-like domains"/>
    <property type="match status" value="1"/>
</dbReference>
<evidence type="ECO:0000256" key="3">
    <source>
        <dbReference type="ARBA" id="ARBA00023002"/>
    </source>
</evidence>
<dbReference type="Gene3D" id="2.40.40.20">
    <property type="match status" value="1"/>
</dbReference>
<dbReference type="PROSITE" id="PS51669">
    <property type="entry name" value="4FE4S_MOW_BIS_MGD"/>
    <property type="match status" value="1"/>
</dbReference>
<dbReference type="Pfam" id="PF01568">
    <property type="entry name" value="Molydop_binding"/>
    <property type="match status" value="1"/>
</dbReference>
<dbReference type="SUPFAM" id="SSF50692">
    <property type="entry name" value="ADC-like"/>
    <property type="match status" value="1"/>
</dbReference>
<evidence type="ECO:0000313" key="7">
    <source>
        <dbReference type="EMBL" id="MCD5314021.1"/>
    </source>
</evidence>
<dbReference type="PANTHER" id="PTHR43105">
    <property type="entry name" value="RESPIRATORY NITRATE REDUCTASE"/>
    <property type="match status" value="1"/>
</dbReference>
<dbReference type="Pfam" id="PF04879">
    <property type="entry name" value="Molybdop_Fe4S4"/>
    <property type="match status" value="1"/>
</dbReference>